<dbReference type="GO" id="GO:0008745">
    <property type="term" value="F:N-acetylmuramoyl-L-alanine amidase activity"/>
    <property type="evidence" value="ECO:0007669"/>
    <property type="project" value="UniProtKB-EC"/>
</dbReference>
<dbReference type="Gene3D" id="3.40.80.10">
    <property type="entry name" value="Peptidoglycan recognition protein-like"/>
    <property type="match status" value="1"/>
</dbReference>
<comment type="similarity">
    <text evidence="2">Belongs to the N-acetylmuramoyl-L-alanine amidase 2 family.</text>
</comment>
<keyword evidence="5" id="KW-0749">Sporulation</keyword>
<reference evidence="9 10" key="1">
    <citation type="submission" date="2021-03" db="EMBL/GenBank/DDBJ databases">
        <title>Antimicrobial resistance genes in bacteria isolated from Japanese honey, and their potential for conferring macrolide and lincosamide resistance in the American foulbrood pathogen Paenibacillus larvae.</title>
        <authorList>
            <person name="Okamoto M."/>
            <person name="Kumagai M."/>
            <person name="Kanamori H."/>
            <person name="Takamatsu D."/>
        </authorList>
    </citation>
    <scope>NUCLEOTIDE SEQUENCE [LARGE SCALE GENOMIC DNA]</scope>
    <source>
        <strain evidence="9 10">J34TS1</strain>
    </source>
</reference>
<dbReference type="SMART" id="SM00644">
    <property type="entry name" value="Ami_2"/>
    <property type="match status" value="1"/>
</dbReference>
<evidence type="ECO:0000313" key="10">
    <source>
        <dbReference type="Proteomes" id="UP000682811"/>
    </source>
</evidence>
<dbReference type="GO" id="GO:0030420">
    <property type="term" value="P:establishment of competence for transformation"/>
    <property type="evidence" value="ECO:0007669"/>
    <property type="project" value="UniProtKB-KW"/>
</dbReference>
<dbReference type="GO" id="GO:0030435">
    <property type="term" value="P:sporulation resulting in formation of a cellular spore"/>
    <property type="evidence" value="ECO:0007669"/>
    <property type="project" value="UniProtKB-KW"/>
</dbReference>
<organism evidence="9 10">
    <name type="scientific">Paenibacillus azoreducens</name>
    <dbReference type="NCBI Taxonomy" id="116718"/>
    <lineage>
        <taxon>Bacteria</taxon>
        <taxon>Bacillati</taxon>
        <taxon>Bacillota</taxon>
        <taxon>Bacilli</taxon>
        <taxon>Bacillales</taxon>
        <taxon>Paenibacillaceae</taxon>
        <taxon>Paenibacillus</taxon>
    </lineage>
</organism>
<evidence type="ECO:0000256" key="1">
    <source>
        <dbReference type="ARBA" id="ARBA00001561"/>
    </source>
</evidence>
<dbReference type="SUPFAM" id="SSF55846">
    <property type="entry name" value="N-acetylmuramoyl-L-alanine amidase-like"/>
    <property type="match status" value="1"/>
</dbReference>
<dbReference type="AlphaFoldDB" id="A0A919YLP1"/>
<feature type="domain" description="N-acetylmuramoyl-L-alanine amidase" evidence="8">
    <location>
        <begin position="50"/>
        <end position="195"/>
    </location>
</feature>
<dbReference type="EC" id="3.5.1.28" evidence="3"/>
<dbReference type="PANTHER" id="PTHR30417:SF11">
    <property type="entry name" value="N-ACETYLMURAMOYL-L-ALANINE AMIDASE XLYA"/>
    <property type="match status" value="1"/>
</dbReference>
<keyword evidence="10" id="KW-1185">Reference proteome</keyword>
<dbReference type="CDD" id="cd06583">
    <property type="entry name" value="PGRP"/>
    <property type="match status" value="1"/>
</dbReference>
<dbReference type="Proteomes" id="UP000682811">
    <property type="component" value="Unassembled WGS sequence"/>
</dbReference>
<keyword evidence="4" id="KW-0378">Hydrolase</keyword>
<proteinExistence type="inferred from homology"/>
<dbReference type="PANTHER" id="PTHR30417">
    <property type="entry name" value="N-ACETYLMURAMOYL-L-ALANINE AMIDASE AMID"/>
    <property type="match status" value="1"/>
</dbReference>
<evidence type="ECO:0000259" key="8">
    <source>
        <dbReference type="SMART" id="SM00644"/>
    </source>
</evidence>
<keyword evidence="7" id="KW-0961">Cell wall biogenesis/degradation</keyword>
<dbReference type="GO" id="GO:0009254">
    <property type="term" value="P:peptidoglycan turnover"/>
    <property type="evidence" value="ECO:0007669"/>
    <property type="project" value="TreeGrafter"/>
</dbReference>
<keyword evidence="6" id="KW-0178">Competence</keyword>
<dbReference type="InterPro" id="IPR002502">
    <property type="entry name" value="Amidase_domain"/>
</dbReference>
<gene>
    <name evidence="9" type="ORF">J34TS1_64130</name>
</gene>
<accession>A0A919YLP1</accession>
<comment type="catalytic activity">
    <reaction evidence="1">
        <text>Hydrolyzes the link between N-acetylmuramoyl residues and L-amino acid residues in certain cell-wall glycopeptides.</text>
        <dbReference type="EC" id="3.5.1.28"/>
    </reaction>
</comment>
<evidence type="ECO:0000256" key="4">
    <source>
        <dbReference type="ARBA" id="ARBA00022801"/>
    </source>
</evidence>
<protein>
    <recommendedName>
        <fullName evidence="3">N-acetylmuramoyl-L-alanine amidase</fullName>
        <ecNumber evidence="3">3.5.1.28</ecNumber>
    </recommendedName>
</protein>
<evidence type="ECO:0000256" key="5">
    <source>
        <dbReference type="ARBA" id="ARBA00022969"/>
    </source>
</evidence>
<evidence type="ECO:0000313" key="9">
    <source>
        <dbReference type="EMBL" id="GIO51648.1"/>
    </source>
</evidence>
<evidence type="ECO:0000256" key="7">
    <source>
        <dbReference type="ARBA" id="ARBA00023316"/>
    </source>
</evidence>
<dbReference type="EMBL" id="BORT01000063">
    <property type="protein sequence ID" value="GIO51648.1"/>
    <property type="molecule type" value="Genomic_DNA"/>
</dbReference>
<evidence type="ECO:0000256" key="2">
    <source>
        <dbReference type="ARBA" id="ARBA00007553"/>
    </source>
</evidence>
<evidence type="ECO:0000256" key="6">
    <source>
        <dbReference type="ARBA" id="ARBA00023287"/>
    </source>
</evidence>
<dbReference type="InterPro" id="IPR036505">
    <property type="entry name" value="Amidase/PGRP_sf"/>
</dbReference>
<sequence>MLGFGPESIIQGVLAGAFAVYGNQFIKQATKEGGVNVNYRKDHIPKGTANNRRPGYPMSPTTITIHNTGNPSSTAANERSWLTNPSNTRTASFHIVVDSKEAIECTPLNENAWHAGDGSGAASGNRTSISIEICESGDYAKNLDNAVQLVASMLRVRGWGVERLRRHWDWSRKICPRLMYDSGKWTGWFDFKNRVAAELAGKDEDEVAKKELKELQVTLKEQAEWIKQQKERTEMTCPDWAKEAYGYYKPYIKDEKGSYDYWRQLVINYRKEKGIVVNKI</sequence>
<dbReference type="Pfam" id="PF01510">
    <property type="entry name" value="Amidase_2"/>
    <property type="match status" value="1"/>
</dbReference>
<name>A0A919YLP1_9BACL</name>
<dbReference type="GO" id="GO:0009253">
    <property type="term" value="P:peptidoglycan catabolic process"/>
    <property type="evidence" value="ECO:0007669"/>
    <property type="project" value="InterPro"/>
</dbReference>
<dbReference type="GO" id="GO:0071555">
    <property type="term" value="P:cell wall organization"/>
    <property type="evidence" value="ECO:0007669"/>
    <property type="project" value="UniProtKB-KW"/>
</dbReference>
<evidence type="ECO:0000256" key="3">
    <source>
        <dbReference type="ARBA" id="ARBA00011901"/>
    </source>
</evidence>
<comment type="caution">
    <text evidence="9">The sequence shown here is derived from an EMBL/GenBank/DDBJ whole genome shotgun (WGS) entry which is preliminary data.</text>
</comment>
<dbReference type="InterPro" id="IPR051206">
    <property type="entry name" value="NAMLAA_amidase_2"/>
</dbReference>